<dbReference type="PROSITE" id="PS51718">
    <property type="entry name" value="G_DYNAMIN_2"/>
    <property type="match status" value="1"/>
</dbReference>
<feature type="domain" description="Dynamin-type G" evidence="5">
    <location>
        <begin position="42"/>
        <end position="329"/>
    </location>
</feature>
<evidence type="ECO:0008006" key="8">
    <source>
        <dbReference type="Google" id="ProtNLM"/>
    </source>
</evidence>
<feature type="region of interest" description="Disordered" evidence="3">
    <location>
        <begin position="709"/>
        <end position="745"/>
    </location>
</feature>
<evidence type="ECO:0000256" key="3">
    <source>
        <dbReference type="SAM" id="MobiDB-lite"/>
    </source>
</evidence>
<dbReference type="GO" id="GO:0016559">
    <property type="term" value="P:peroxisome fission"/>
    <property type="evidence" value="ECO:0007669"/>
    <property type="project" value="TreeGrafter"/>
</dbReference>
<dbReference type="GO" id="GO:0005874">
    <property type="term" value="C:microtubule"/>
    <property type="evidence" value="ECO:0007669"/>
    <property type="project" value="TreeGrafter"/>
</dbReference>
<dbReference type="InterPro" id="IPR001401">
    <property type="entry name" value="Dynamin_GTPase"/>
</dbReference>
<dbReference type="PRINTS" id="PR00195">
    <property type="entry name" value="DYNAMIN"/>
</dbReference>
<evidence type="ECO:0000259" key="4">
    <source>
        <dbReference type="PROSITE" id="PS51388"/>
    </source>
</evidence>
<dbReference type="Pfam" id="PF00350">
    <property type="entry name" value="Dynamin_N"/>
    <property type="match status" value="1"/>
</dbReference>
<feature type="compositionally biased region" description="Polar residues" evidence="3">
    <location>
        <begin position="863"/>
        <end position="872"/>
    </location>
</feature>
<dbReference type="Gene3D" id="1.10.10.2360">
    <property type="match status" value="1"/>
</dbReference>
<dbReference type="InterPro" id="IPR045063">
    <property type="entry name" value="Dynamin_N"/>
</dbReference>
<gene>
    <name evidence="6" type="ORF">BU23DRAFT_560419</name>
</gene>
<accession>A0A6A5UYV0</accession>
<keyword evidence="1" id="KW-0547">Nucleotide-binding</keyword>
<evidence type="ECO:0000256" key="1">
    <source>
        <dbReference type="ARBA" id="ARBA00022741"/>
    </source>
</evidence>
<dbReference type="GO" id="GO:0008017">
    <property type="term" value="F:microtubule binding"/>
    <property type="evidence" value="ECO:0007669"/>
    <property type="project" value="TreeGrafter"/>
</dbReference>
<dbReference type="SUPFAM" id="SSF52540">
    <property type="entry name" value="P-loop containing nucleoside triphosphate hydrolases"/>
    <property type="match status" value="1"/>
</dbReference>
<evidence type="ECO:0000313" key="7">
    <source>
        <dbReference type="Proteomes" id="UP000800036"/>
    </source>
</evidence>
<dbReference type="Pfam" id="PF01031">
    <property type="entry name" value="Dynamin_M"/>
    <property type="match status" value="1"/>
</dbReference>
<reference evidence="6" key="1">
    <citation type="journal article" date="2020" name="Stud. Mycol.">
        <title>101 Dothideomycetes genomes: a test case for predicting lifestyles and emergence of pathogens.</title>
        <authorList>
            <person name="Haridas S."/>
            <person name="Albert R."/>
            <person name="Binder M."/>
            <person name="Bloem J."/>
            <person name="Labutti K."/>
            <person name="Salamov A."/>
            <person name="Andreopoulos B."/>
            <person name="Baker S."/>
            <person name="Barry K."/>
            <person name="Bills G."/>
            <person name="Bluhm B."/>
            <person name="Cannon C."/>
            <person name="Castanera R."/>
            <person name="Culley D."/>
            <person name="Daum C."/>
            <person name="Ezra D."/>
            <person name="Gonzalez J."/>
            <person name="Henrissat B."/>
            <person name="Kuo A."/>
            <person name="Liang C."/>
            <person name="Lipzen A."/>
            <person name="Lutzoni F."/>
            <person name="Magnuson J."/>
            <person name="Mondo S."/>
            <person name="Nolan M."/>
            <person name="Ohm R."/>
            <person name="Pangilinan J."/>
            <person name="Park H.-J."/>
            <person name="Ramirez L."/>
            <person name="Alfaro M."/>
            <person name="Sun H."/>
            <person name="Tritt A."/>
            <person name="Yoshinaga Y."/>
            <person name="Zwiers L.-H."/>
            <person name="Turgeon B."/>
            <person name="Goodwin S."/>
            <person name="Spatafora J."/>
            <person name="Crous P."/>
            <person name="Grigoriev I."/>
        </authorList>
    </citation>
    <scope>NUCLEOTIDE SEQUENCE</scope>
    <source>
        <strain evidence="6">CBS 107.79</strain>
    </source>
</reference>
<dbReference type="GO" id="GO:0005525">
    <property type="term" value="F:GTP binding"/>
    <property type="evidence" value="ECO:0007669"/>
    <property type="project" value="InterPro"/>
</dbReference>
<dbReference type="FunFam" id="3.40.50.300:FF:001425">
    <property type="entry name" value="Dynamin GTPase, putative"/>
    <property type="match status" value="1"/>
</dbReference>
<dbReference type="AlphaFoldDB" id="A0A6A5UYV0"/>
<feature type="compositionally biased region" description="Low complexity" evidence="3">
    <location>
        <begin position="786"/>
        <end position="801"/>
    </location>
</feature>
<feature type="region of interest" description="Disordered" evidence="3">
    <location>
        <begin position="863"/>
        <end position="910"/>
    </location>
</feature>
<name>A0A6A5UYV0_9PLEO</name>
<dbReference type="GO" id="GO:0000266">
    <property type="term" value="P:mitochondrial fission"/>
    <property type="evidence" value="ECO:0007669"/>
    <property type="project" value="TreeGrafter"/>
</dbReference>
<dbReference type="GO" id="GO:0048312">
    <property type="term" value="P:intracellular distribution of mitochondria"/>
    <property type="evidence" value="ECO:0007669"/>
    <property type="project" value="TreeGrafter"/>
</dbReference>
<dbReference type="GO" id="GO:0016020">
    <property type="term" value="C:membrane"/>
    <property type="evidence" value="ECO:0007669"/>
    <property type="project" value="TreeGrafter"/>
</dbReference>
<evidence type="ECO:0000259" key="5">
    <source>
        <dbReference type="PROSITE" id="PS51718"/>
    </source>
</evidence>
<dbReference type="EMBL" id="ML976749">
    <property type="protein sequence ID" value="KAF1966257.1"/>
    <property type="molecule type" value="Genomic_DNA"/>
</dbReference>
<dbReference type="InterPro" id="IPR000375">
    <property type="entry name" value="Dynamin_stalk"/>
</dbReference>
<dbReference type="PANTHER" id="PTHR11566">
    <property type="entry name" value="DYNAMIN"/>
    <property type="match status" value="1"/>
</dbReference>
<feature type="compositionally biased region" description="Low complexity" evidence="3">
    <location>
        <begin position="835"/>
        <end position="849"/>
    </location>
</feature>
<feature type="region of interest" description="Disordered" evidence="3">
    <location>
        <begin position="765"/>
        <end position="849"/>
    </location>
</feature>
<dbReference type="SMART" id="SM00053">
    <property type="entry name" value="DYNc"/>
    <property type="match status" value="1"/>
</dbReference>
<dbReference type="InterPro" id="IPR030381">
    <property type="entry name" value="G_DYNAMIN_dom"/>
</dbReference>
<evidence type="ECO:0000313" key="6">
    <source>
        <dbReference type="EMBL" id="KAF1966257.1"/>
    </source>
</evidence>
<feature type="compositionally biased region" description="Polar residues" evidence="3">
    <location>
        <begin position="880"/>
        <end position="908"/>
    </location>
</feature>
<feature type="compositionally biased region" description="Polar residues" evidence="3">
    <location>
        <begin position="767"/>
        <end position="777"/>
    </location>
</feature>
<dbReference type="InterPro" id="IPR027417">
    <property type="entry name" value="P-loop_NTPase"/>
</dbReference>
<sequence>MVERASALEGTTLHQLLSNDDSQLLDAIDELRSLGIGRLLEGKGLPQIIVCGDQSSGKSSVLEALTRVRFPTKSSTCTTFPTELRLRREQQSRISCRIKAGPTVDAETAERLSEFSQSFDAPEKFADLVAGARKAMSRNSDDKPEFFDHVLEVEIMGPKLVPLTLVDLPGVIHYSNAPSGSQDIELINDLVGKYMAEPNSIILAVVSAHNDLSLQAILTRIQKVNGATDRTLGIITKPDELPPGSEKEQECIEYARSNTPKFKYGWHVVRNRSFAEQNKSLEERDALEKDFFKKSSWDPLPIRDVGRGIDSLRQKLSKMLINHISLSLPSIVDRLERDLTQSTQDLHKLGDARTTVKEMRNYLFDISDSFGEYTRDALEGRYHRKDFFGGPLEPDGLEKRLRANVRNLNDAFAIKMLQQGHKWHVVEKYDTKLVTGTTHPNIILKSEFLKRHVDVLAHRERTIELPGMSNPVLVGSLFQQQSEPWQSIASEHLEAVWNSVKTFLETLLYHLTNDRTSRLLFSHIIDPALEKRRRELKTKLEELLIPHRNHHPLSIDPKFAQTIWALREKRVARSVVEAIYDDLEFADEVPSVEEMLARISARDPPTENKYGSLETYEVMEAYYESAILTFMNNVASLAIEQCLLSGVAKMLSSATVRDMEDDELQAIAAESDETMQERARLSDRVKTLETGLGILRRFHAASRMQRAIPKPATLAGKSPLSAEARATQKPSIAAHNPSAAAKARPVEGVLNTLSTDTTNKKPLFAFSNHQTLPSTEAKTVAPSGPPQRASTPATQPTAPAPNLFGSRGTSSVSNTSNAPSPGTGGLFGQATLAKPASSTNSSNSPSVFASTSPFSNLAGPSNLFGNSATSHPPSGVFGSPSANNTGGTSSTQPFNLLNSNRTTSTMFGGNTPKGTPYLFIPYIDDTPWGKENFEIVTALPAYRNMSLEELRLEDYALGRQRIVQLNS</sequence>
<feature type="domain" description="GED" evidence="4">
    <location>
        <begin position="612"/>
        <end position="703"/>
    </location>
</feature>
<protein>
    <recommendedName>
        <fullName evidence="8">Dynamin family protein</fullName>
    </recommendedName>
</protein>
<dbReference type="InterPro" id="IPR020850">
    <property type="entry name" value="GED_dom"/>
</dbReference>
<dbReference type="PROSITE" id="PS51388">
    <property type="entry name" value="GED"/>
    <property type="match status" value="1"/>
</dbReference>
<dbReference type="CDD" id="cd08771">
    <property type="entry name" value="DLP_1"/>
    <property type="match status" value="1"/>
</dbReference>
<dbReference type="PANTHER" id="PTHR11566:SF149">
    <property type="entry name" value="GTPASE, PUTATIVE (AFU_ORTHOLOGUE AFUA_6G11890)-RELATED"/>
    <property type="match status" value="1"/>
</dbReference>
<feature type="compositionally biased region" description="Polar residues" evidence="3">
    <location>
        <begin position="807"/>
        <end position="820"/>
    </location>
</feature>
<keyword evidence="7" id="KW-1185">Reference proteome</keyword>
<dbReference type="Proteomes" id="UP000800036">
    <property type="component" value="Unassembled WGS sequence"/>
</dbReference>
<dbReference type="OrthoDB" id="415706at2759"/>
<dbReference type="GO" id="GO:0005739">
    <property type="term" value="C:mitochondrion"/>
    <property type="evidence" value="ECO:0007669"/>
    <property type="project" value="TreeGrafter"/>
</dbReference>
<proteinExistence type="predicted"/>
<dbReference type="GO" id="GO:0006897">
    <property type="term" value="P:endocytosis"/>
    <property type="evidence" value="ECO:0007669"/>
    <property type="project" value="TreeGrafter"/>
</dbReference>
<evidence type="ECO:0000256" key="2">
    <source>
        <dbReference type="ARBA" id="ARBA00023134"/>
    </source>
</evidence>
<dbReference type="Gene3D" id="3.40.50.300">
    <property type="entry name" value="P-loop containing nucleotide triphosphate hydrolases"/>
    <property type="match status" value="1"/>
</dbReference>
<dbReference type="GO" id="GO:0003924">
    <property type="term" value="F:GTPase activity"/>
    <property type="evidence" value="ECO:0007669"/>
    <property type="project" value="InterPro"/>
</dbReference>
<dbReference type="InterPro" id="IPR022812">
    <property type="entry name" value="Dynamin"/>
</dbReference>
<organism evidence="6 7">
    <name type="scientific">Bimuria novae-zelandiae CBS 107.79</name>
    <dbReference type="NCBI Taxonomy" id="1447943"/>
    <lineage>
        <taxon>Eukaryota</taxon>
        <taxon>Fungi</taxon>
        <taxon>Dikarya</taxon>
        <taxon>Ascomycota</taxon>
        <taxon>Pezizomycotina</taxon>
        <taxon>Dothideomycetes</taxon>
        <taxon>Pleosporomycetidae</taxon>
        <taxon>Pleosporales</taxon>
        <taxon>Massarineae</taxon>
        <taxon>Didymosphaeriaceae</taxon>
        <taxon>Bimuria</taxon>
    </lineage>
</organism>
<keyword evidence="2" id="KW-0342">GTP-binding</keyword>